<proteinExistence type="inferred from homology"/>
<accession>A0A835MAM2</accession>
<comment type="subcellular location">
    <subcellularLocation>
        <location evidence="2">Endoplasmic reticulum membrane</location>
        <topology evidence="2">Single-pass membrane protein</topology>
    </subcellularLocation>
    <subcellularLocation>
        <location evidence="1">Nucleus</location>
    </subcellularLocation>
</comment>
<name>A0A835MAM2_9MAGN</name>
<dbReference type="OrthoDB" id="295274at2759"/>
<comment type="caution">
    <text evidence="10">The sequence shown here is derived from an EMBL/GenBank/DDBJ whole genome shotgun (WGS) entry which is preliminary data.</text>
</comment>
<protein>
    <submittedName>
        <fullName evidence="10">Uncharacterized protein</fullName>
    </submittedName>
</protein>
<evidence type="ECO:0000313" key="11">
    <source>
        <dbReference type="Proteomes" id="UP000631114"/>
    </source>
</evidence>
<evidence type="ECO:0000313" key="10">
    <source>
        <dbReference type="EMBL" id="KAF9622597.1"/>
    </source>
</evidence>
<comment type="similarity">
    <text evidence="3">Belongs to the bZIP family.</text>
</comment>
<organism evidence="10 11">
    <name type="scientific">Coptis chinensis</name>
    <dbReference type="NCBI Taxonomy" id="261450"/>
    <lineage>
        <taxon>Eukaryota</taxon>
        <taxon>Viridiplantae</taxon>
        <taxon>Streptophyta</taxon>
        <taxon>Embryophyta</taxon>
        <taxon>Tracheophyta</taxon>
        <taxon>Spermatophyta</taxon>
        <taxon>Magnoliopsida</taxon>
        <taxon>Ranunculales</taxon>
        <taxon>Ranunculaceae</taxon>
        <taxon>Coptidoideae</taxon>
        <taxon>Coptis</taxon>
    </lineage>
</organism>
<dbReference type="AlphaFoldDB" id="A0A835MAM2"/>
<sequence length="176" mass="19115">MLNPLLTSKILAPFFYYLATALSVSNGGSQAERHPHMYRSSTERQKALNSSPRDGCKENPRSSAANGSLQKWFREGLAGPILSSGMCTEVFQFDVSSSANPRMSSQNGAFHNKIVSSMVVSVLVDPREGGDREVDGGISPKSLSRIFVVVLIDSVKYVIYSCMLPFKGSTSQLVTT</sequence>
<evidence type="ECO:0000256" key="3">
    <source>
        <dbReference type="ARBA" id="ARBA00007163"/>
    </source>
</evidence>
<feature type="chain" id="PRO_5032836495" evidence="9">
    <location>
        <begin position="22"/>
        <end position="176"/>
    </location>
</feature>
<reference evidence="10 11" key="1">
    <citation type="submission" date="2020-10" db="EMBL/GenBank/DDBJ databases">
        <title>The Coptis chinensis genome and diversification of protoberbering-type alkaloids.</title>
        <authorList>
            <person name="Wang B."/>
            <person name="Shu S."/>
            <person name="Song C."/>
            <person name="Liu Y."/>
        </authorList>
    </citation>
    <scope>NUCLEOTIDE SEQUENCE [LARGE SCALE GENOMIC DNA]</scope>
    <source>
        <strain evidence="10">HL-2020</strain>
        <tissue evidence="10">Leaf</tissue>
    </source>
</reference>
<feature type="region of interest" description="Disordered" evidence="8">
    <location>
        <begin position="28"/>
        <end position="64"/>
    </location>
</feature>
<keyword evidence="4" id="KW-0805">Transcription regulation</keyword>
<feature type="compositionally biased region" description="Basic and acidic residues" evidence="8">
    <location>
        <begin position="31"/>
        <end position="46"/>
    </location>
</feature>
<dbReference type="GO" id="GO:0005789">
    <property type="term" value="C:endoplasmic reticulum membrane"/>
    <property type="evidence" value="ECO:0007669"/>
    <property type="project" value="UniProtKB-SubCell"/>
</dbReference>
<evidence type="ECO:0000256" key="8">
    <source>
        <dbReference type="SAM" id="MobiDB-lite"/>
    </source>
</evidence>
<evidence type="ECO:0000256" key="1">
    <source>
        <dbReference type="ARBA" id="ARBA00004123"/>
    </source>
</evidence>
<evidence type="ECO:0000256" key="4">
    <source>
        <dbReference type="ARBA" id="ARBA00023015"/>
    </source>
</evidence>
<keyword evidence="5" id="KW-0238">DNA-binding</keyword>
<keyword evidence="11" id="KW-1185">Reference proteome</keyword>
<dbReference type="GO" id="GO:0003677">
    <property type="term" value="F:DNA binding"/>
    <property type="evidence" value="ECO:0007669"/>
    <property type="project" value="UniProtKB-KW"/>
</dbReference>
<dbReference type="EMBL" id="JADFTS010000002">
    <property type="protein sequence ID" value="KAF9622597.1"/>
    <property type="molecule type" value="Genomic_DNA"/>
</dbReference>
<keyword evidence="7" id="KW-0539">Nucleus</keyword>
<keyword evidence="6" id="KW-0804">Transcription</keyword>
<dbReference type="PANTHER" id="PTHR47416">
    <property type="entry name" value="BASIC-LEUCINE ZIPPER TRANSCRIPTION FACTOR F-RELATED"/>
    <property type="match status" value="1"/>
</dbReference>
<dbReference type="Proteomes" id="UP000631114">
    <property type="component" value="Unassembled WGS sequence"/>
</dbReference>
<evidence type="ECO:0000256" key="6">
    <source>
        <dbReference type="ARBA" id="ARBA00023163"/>
    </source>
</evidence>
<evidence type="ECO:0000256" key="7">
    <source>
        <dbReference type="ARBA" id="ARBA00023242"/>
    </source>
</evidence>
<evidence type="ECO:0000256" key="9">
    <source>
        <dbReference type="SAM" id="SignalP"/>
    </source>
</evidence>
<keyword evidence="9" id="KW-0732">Signal</keyword>
<evidence type="ECO:0000256" key="5">
    <source>
        <dbReference type="ARBA" id="ARBA00023125"/>
    </source>
</evidence>
<dbReference type="PANTHER" id="PTHR47416:SF3">
    <property type="entry name" value="BZIP TRANSCRIPTION FACTOR 17-RELATED"/>
    <property type="match status" value="1"/>
</dbReference>
<evidence type="ECO:0000256" key="2">
    <source>
        <dbReference type="ARBA" id="ARBA00004389"/>
    </source>
</evidence>
<feature type="signal peptide" evidence="9">
    <location>
        <begin position="1"/>
        <end position="21"/>
    </location>
</feature>
<dbReference type="GO" id="GO:0005634">
    <property type="term" value="C:nucleus"/>
    <property type="evidence" value="ECO:0007669"/>
    <property type="project" value="UniProtKB-SubCell"/>
</dbReference>
<gene>
    <name evidence="10" type="ORF">IFM89_032496</name>
</gene>